<evidence type="ECO:0000256" key="1">
    <source>
        <dbReference type="SAM" id="MobiDB-lite"/>
    </source>
</evidence>
<gene>
    <name evidence="2" type="ORF">PILCRDRAFT_817611</name>
</gene>
<dbReference type="InParanoid" id="A0A0C3FLA6"/>
<name>A0A0C3FLA6_PILCF</name>
<feature type="region of interest" description="Disordered" evidence="1">
    <location>
        <begin position="1"/>
        <end position="23"/>
    </location>
</feature>
<evidence type="ECO:0000313" key="2">
    <source>
        <dbReference type="EMBL" id="KIM84810.1"/>
    </source>
</evidence>
<organism evidence="2 3">
    <name type="scientific">Piloderma croceum (strain F 1598)</name>
    <dbReference type="NCBI Taxonomy" id="765440"/>
    <lineage>
        <taxon>Eukaryota</taxon>
        <taxon>Fungi</taxon>
        <taxon>Dikarya</taxon>
        <taxon>Basidiomycota</taxon>
        <taxon>Agaricomycotina</taxon>
        <taxon>Agaricomycetes</taxon>
        <taxon>Agaricomycetidae</taxon>
        <taxon>Atheliales</taxon>
        <taxon>Atheliaceae</taxon>
        <taxon>Piloderma</taxon>
    </lineage>
</organism>
<dbReference type="Proteomes" id="UP000054166">
    <property type="component" value="Unassembled WGS sequence"/>
</dbReference>
<sequence>MTLRRQTSATPRQQTYPQNTKPFSRSPISLLPSSTTILLCSISSAMYLYTILANGHKMEPVVWILDPCEDFQLLIFHFNFALTPDSAPLAESRVQPEPALLGSSSGS</sequence>
<keyword evidence="3" id="KW-1185">Reference proteome</keyword>
<accession>A0A0C3FLA6</accession>
<proteinExistence type="predicted"/>
<dbReference type="AlphaFoldDB" id="A0A0C3FLA6"/>
<dbReference type="EMBL" id="KN832986">
    <property type="protein sequence ID" value="KIM84810.1"/>
    <property type="molecule type" value="Genomic_DNA"/>
</dbReference>
<dbReference type="HOGENOM" id="CLU_2210960_0_0_1"/>
<reference evidence="2 3" key="1">
    <citation type="submission" date="2014-04" db="EMBL/GenBank/DDBJ databases">
        <authorList>
            <consortium name="DOE Joint Genome Institute"/>
            <person name="Kuo A."/>
            <person name="Tarkka M."/>
            <person name="Buscot F."/>
            <person name="Kohler A."/>
            <person name="Nagy L.G."/>
            <person name="Floudas D."/>
            <person name="Copeland A."/>
            <person name="Barry K.W."/>
            <person name="Cichocki N."/>
            <person name="Veneault-Fourrey C."/>
            <person name="LaButti K."/>
            <person name="Lindquist E.A."/>
            <person name="Lipzen A."/>
            <person name="Lundell T."/>
            <person name="Morin E."/>
            <person name="Murat C."/>
            <person name="Sun H."/>
            <person name="Tunlid A."/>
            <person name="Henrissat B."/>
            <person name="Grigoriev I.V."/>
            <person name="Hibbett D.S."/>
            <person name="Martin F."/>
            <person name="Nordberg H.P."/>
            <person name="Cantor M.N."/>
            <person name="Hua S.X."/>
        </authorList>
    </citation>
    <scope>NUCLEOTIDE SEQUENCE [LARGE SCALE GENOMIC DNA]</scope>
    <source>
        <strain evidence="2 3">F 1598</strain>
    </source>
</reference>
<evidence type="ECO:0000313" key="3">
    <source>
        <dbReference type="Proteomes" id="UP000054166"/>
    </source>
</evidence>
<reference evidence="3" key="2">
    <citation type="submission" date="2015-01" db="EMBL/GenBank/DDBJ databases">
        <title>Evolutionary Origins and Diversification of the Mycorrhizal Mutualists.</title>
        <authorList>
            <consortium name="DOE Joint Genome Institute"/>
            <consortium name="Mycorrhizal Genomics Consortium"/>
            <person name="Kohler A."/>
            <person name="Kuo A."/>
            <person name="Nagy L.G."/>
            <person name="Floudas D."/>
            <person name="Copeland A."/>
            <person name="Barry K.W."/>
            <person name="Cichocki N."/>
            <person name="Veneault-Fourrey C."/>
            <person name="LaButti K."/>
            <person name="Lindquist E.A."/>
            <person name="Lipzen A."/>
            <person name="Lundell T."/>
            <person name="Morin E."/>
            <person name="Murat C."/>
            <person name="Riley R."/>
            <person name="Ohm R."/>
            <person name="Sun H."/>
            <person name="Tunlid A."/>
            <person name="Henrissat B."/>
            <person name="Grigoriev I.V."/>
            <person name="Hibbett D.S."/>
            <person name="Martin F."/>
        </authorList>
    </citation>
    <scope>NUCLEOTIDE SEQUENCE [LARGE SCALE GENOMIC DNA]</scope>
    <source>
        <strain evidence="3">F 1598</strain>
    </source>
</reference>
<protein>
    <submittedName>
        <fullName evidence="2">Uncharacterized protein</fullName>
    </submittedName>
</protein>